<reference evidence="4 5" key="1">
    <citation type="submission" date="2025-04" db="UniProtKB">
        <authorList>
            <consortium name="RefSeq"/>
        </authorList>
    </citation>
    <scope>IDENTIFICATION</scope>
    <source>
        <tissue evidence="4 5">Whole organism</tissue>
    </source>
</reference>
<proteinExistence type="predicted"/>
<keyword evidence="2" id="KW-0732">Signal</keyword>
<evidence type="ECO:0000313" key="4">
    <source>
        <dbReference type="RefSeq" id="XP_026272794.1"/>
    </source>
</evidence>
<evidence type="ECO:0000256" key="1">
    <source>
        <dbReference type="SAM" id="MobiDB-lite"/>
    </source>
</evidence>
<name>A0A6J1S0R0_FRAOC</name>
<evidence type="ECO:0000256" key="2">
    <source>
        <dbReference type="SAM" id="SignalP"/>
    </source>
</evidence>
<dbReference type="RefSeq" id="XP_026272795.1">
    <property type="nucleotide sequence ID" value="XM_026417010.1"/>
</dbReference>
<evidence type="ECO:0000313" key="3">
    <source>
        <dbReference type="Proteomes" id="UP000504606"/>
    </source>
</evidence>
<dbReference type="RefSeq" id="XP_026272794.1">
    <property type="nucleotide sequence ID" value="XM_026417009.2"/>
</dbReference>
<evidence type="ECO:0000313" key="5">
    <source>
        <dbReference type="RefSeq" id="XP_026272795.1"/>
    </source>
</evidence>
<dbReference type="GeneID" id="113202662"/>
<feature type="region of interest" description="Disordered" evidence="1">
    <location>
        <begin position="110"/>
        <end position="132"/>
    </location>
</feature>
<keyword evidence="3" id="KW-1185">Reference proteome</keyword>
<protein>
    <submittedName>
        <fullName evidence="4 5">Uncharacterized protein LOC113202662</fullName>
    </submittedName>
</protein>
<feature type="compositionally biased region" description="Low complexity" evidence="1">
    <location>
        <begin position="161"/>
        <end position="174"/>
    </location>
</feature>
<organism evidence="3 5">
    <name type="scientific">Frankliniella occidentalis</name>
    <name type="common">Western flower thrips</name>
    <name type="synonym">Euthrips occidentalis</name>
    <dbReference type="NCBI Taxonomy" id="133901"/>
    <lineage>
        <taxon>Eukaryota</taxon>
        <taxon>Metazoa</taxon>
        <taxon>Ecdysozoa</taxon>
        <taxon>Arthropoda</taxon>
        <taxon>Hexapoda</taxon>
        <taxon>Insecta</taxon>
        <taxon>Pterygota</taxon>
        <taxon>Neoptera</taxon>
        <taxon>Paraneoptera</taxon>
        <taxon>Thysanoptera</taxon>
        <taxon>Terebrantia</taxon>
        <taxon>Thripoidea</taxon>
        <taxon>Thripidae</taxon>
        <taxon>Frankliniella</taxon>
    </lineage>
</organism>
<dbReference type="AlphaFoldDB" id="A0A6J1S0R0"/>
<dbReference type="KEGG" id="foc:113202662"/>
<feature type="signal peptide" evidence="2">
    <location>
        <begin position="1"/>
        <end position="21"/>
    </location>
</feature>
<accession>A0A6J1S0R0</accession>
<dbReference type="Proteomes" id="UP000504606">
    <property type="component" value="Unplaced"/>
</dbReference>
<sequence>MEPRAACSVLLAALLVAAAGANHLQEPSRGDVSHRRVRRQNGEVVESIFQIPIQTLMAVSKVFTTGIQSIRRTGEQFFQATRPTGTSSLTSSSAGSYGTALQQQYQQYQQQYQQYRPPKPYRPRPSAGTYSSSAHSSAYAALTRPNYNYIYSNYVYPRGGAASSSTGTSKSHAANVAGVGTQADGSSYRI</sequence>
<gene>
    <name evidence="4 5" type="primary">LOC113202662</name>
</gene>
<feature type="region of interest" description="Disordered" evidence="1">
    <location>
        <begin position="161"/>
        <end position="190"/>
    </location>
</feature>
<feature type="chain" id="PRO_5044639416" evidence="2">
    <location>
        <begin position="22"/>
        <end position="190"/>
    </location>
</feature>